<proteinExistence type="predicted"/>
<evidence type="ECO:0000259" key="3">
    <source>
        <dbReference type="Pfam" id="PF26615"/>
    </source>
</evidence>
<sequence length="595" mass="66842">MRMGIRLALWIKSIVMRHRFGGVFSLRMCGNVTKRLAVLTMVLMLICPLTVYAVGEGNLDGGGGSMGQGTSQNKWTPGMEGVRVTVILAETRTPVTQPIDFTNKRPTNIQLHFGKVSKLSYNKGTALNASSETYTFVNPGQSLPRIISSQSLGEASIEAIKNYFTDEQVIRSIANLTGIDFEVLTNGKYKLLLEPIAYVVFQGTNIAMTATEAALYDQAGNGAVRAMLPTIGFQNLPLSMFLETADLGYPVWNGPKSGVRSNQEIIASLGLGIVRFNEITTPPAIDAFDYEYRVNTEVITAVTVRGGQSDPDHPVSVTFRVAGKAMRVDHVYYPEGDSQIAWIRWTTPSTPQTMTIHVTVSGGGRTDKNTITANIVDLNKNPPPDPNADDRNDGFTIPSVSVREQVTRADWGVWRPWWYSYWVWHSGDDDDEGFWCDHGWWKFDYDRYQARLSAEMEIYPDEKSPTASGNTLKSGYGIQETVTAGVSTNQSHAVTEAQNAITYFPEFDYQSYWRVLERMGRGYQTRFEFEENPFSTYERRTHFLPIWYPDGSYTPYTWLTDCWTPAGMLSMNLTDSVRVQGNLWQDWHISPQKPR</sequence>
<evidence type="ECO:0000313" key="5">
    <source>
        <dbReference type="Proteomes" id="UP000037392"/>
    </source>
</evidence>
<name>A0A0J9BI14_9FIRM</name>
<reference evidence="4 5" key="1">
    <citation type="submission" date="2011-04" db="EMBL/GenBank/DDBJ databases">
        <title>The Genome Sequence of Clostridium citroniae WAL-19142.</title>
        <authorList>
            <consortium name="The Broad Institute Genome Sequencing Platform"/>
            <person name="Earl A."/>
            <person name="Ward D."/>
            <person name="Feldgarden M."/>
            <person name="Gevers D."/>
            <person name="Warren Y.A."/>
            <person name="Tyrrell K.L."/>
            <person name="Citron D.M."/>
            <person name="Goldstein E.J."/>
            <person name="Daigneault M."/>
            <person name="Allen-Vercoe E."/>
            <person name="Young S.K."/>
            <person name="Zeng Q."/>
            <person name="Gargeya S."/>
            <person name="Fitzgerald M."/>
            <person name="Haas B."/>
            <person name="Abouelleil A."/>
            <person name="Alvarado L."/>
            <person name="Arachchi H.M."/>
            <person name="Berlin A."/>
            <person name="Brown A."/>
            <person name="Chapman S.B."/>
            <person name="Chen Z."/>
            <person name="Dunbar C."/>
            <person name="Freedman E."/>
            <person name="Gearin G."/>
            <person name="Gellesch M."/>
            <person name="Goldberg J."/>
            <person name="Griggs A."/>
            <person name="Gujja S."/>
            <person name="Heilman E.R."/>
            <person name="Heiman D."/>
            <person name="Howarth C."/>
            <person name="Larson L."/>
            <person name="Lui A."/>
            <person name="MacDonald P.J."/>
            <person name="Mehta T."/>
            <person name="Montmayeur A."/>
            <person name="Murphy C."/>
            <person name="Neiman D."/>
            <person name="Pearson M."/>
            <person name="Priest M."/>
            <person name="Roberts A."/>
            <person name="Saif S."/>
            <person name="Shea T."/>
            <person name="Shenoy N."/>
            <person name="Sisk P."/>
            <person name="Stolte C."/>
            <person name="Sykes S."/>
            <person name="White J."/>
            <person name="Yandava C."/>
            <person name="Wortman J."/>
            <person name="Nusbaum C."/>
            <person name="Birren B."/>
        </authorList>
    </citation>
    <scope>NUCLEOTIDE SEQUENCE [LARGE SCALE GENOMIC DNA]</scope>
    <source>
        <strain evidence="4 5">WAL-19142</strain>
    </source>
</reference>
<dbReference type="GeneID" id="93165904"/>
<evidence type="ECO:0000259" key="2">
    <source>
        <dbReference type="Pfam" id="PF26614"/>
    </source>
</evidence>
<dbReference type="OrthoDB" id="9768560at2"/>
<feature type="domain" description="DUF8195" evidence="3">
    <location>
        <begin position="381"/>
        <end position="587"/>
    </location>
</feature>
<feature type="domain" description="DUF8194" evidence="2">
    <location>
        <begin position="288"/>
        <end position="377"/>
    </location>
</feature>
<dbReference type="EMBL" id="ADLK01000049">
    <property type="protein sequence ID" value="KMW12512.1"/>
    <property type="molecule type" value="Genomic_DNA"/>
</dbReference>
<gene>
    <name evidence="4" type="ORF">HMPREF9470_05237</name>
</gene>
<dbReference type="Pfam" id="PF26615">
    <property type="entry name" value="DUF8195"/>
    <property type="match status" value="1"/>
</dbReference>
<dbReference type="Proteomes" id="UP000037392">
    <property type="component" value="Unassembled WGS sequence"/>
</dbReference>
<dbReference type="PATRIC" id="fig|742734.4.peg.5602"/>
<dbReference type="InterPro" id="IPR058507">
    <property type="entry name" value="DUF8194"/>
</dbReference>
<evidence type="ECO:0000313" key="4">
    <source>
        <dbReference type="EMBL" id="KMW12512.1"/>
    </source>
</evidence>
<dbReference type="Pfam" id="PF26613">
    <property type="entry name" value="DUF8193"/>
    <property type="match status" value="1"/>
</dbReference>
<dbReference type="RefSeq" id="WP_048931106.1">
    <property type="nucleotide sequence ID" value="NZ_KQ235886.1"/>
</dbReference>
<accession>A0A0J9BI14</accession>
<feature type="domain" description="DUF8193" evidence="1">
    <location>
        <begin position="55"/>
        <end position="275"/>
    </location>
</feature>
<comment type="caution">
    <text evidence="4">The sequence shown here is derived from an EMBL/GenBank/DDBJ whole genome shotgun (WGS) entry which is preliminary data.</text>
</comment>
<dbReference type="AlphaFoldDB" id="A0A0J9BI14"/>
<dbReference type="InterPro" id="IPR058508">
    <property type="entry name" value="DUF8195"/>
</dbReference>
<dbReference type="InterPro" id="IPR058506">
    <property type="entry name" value="DUF8193"/>
</dbReference>
<evidence type="ECO:0000259" key="1">
    <source>
        <dbReference type="Pfam" id="PF26613"/>
    </source>
</evidence>
<organism evidence="4 5">
    <name type="scientific">[Clostridium] citroniae WAL-19142</name>
    <dbReference type="NCBI Taxonomy" id="742734"/>
    <lineage>
        <taxon>Bacteria</taxon>
        <taxon>Bacillati</taxon>
        <taxon>Bacillota</taxon>
        <taxon>Clostridia</taxon>
        <taxon>Lachnospirales</taxon>
        <taxon>Lachnospiraceae</taxon>
        <taxon>Enterocloster</taxon>
    </lineage>
</organism>
<protein>
    <submittedName>
        <fullName evidence="4">Uncharacterized protein</fullName>
    </submittedName>
</protein>
<dbReference type="Pfam" id="PF26614">
    <property type="entry name" value="DUF8194"/>
    <property type="match status" value="1"/>
</dbReference>